<comment type="caution">
    <text evidence="10">The sequence shown here is derived from an EMBL/GenBank/DDBJ whole genome shotgun (WGS) entry which is preliminary data.</text>
</comment>
<evidence type="ECO:0000256" key="2">
    <source>
        <dbReference type="ARBA" id="ARBA00022795"/>
    </source>
</evidence>
<evidence type="ECO:0000256" key="7">
    <source>
        <dbReference type="ARBA" id="ARBA00023163"/>
    </source>
</evidence>
<dbReference type="GO" id="GO:0003677">
    <property type="term" value="F:DNA binding"/>
    <property type="evidence" value="ECO:0007669"/>
    <property type="project" value="UniProtKB-UniRule"/>
</dbReference>
<dbReference type="HAMAP" id="MF_00725">
    <property type="entry name" value="FlhD"/>
    <property type="match status" value="1"/>
</dbReference>
<evidence type="ECO:0000256" key="3">
    <source>
        <dbReference type="ARBA" id="ARBA00023015"/>
    </source>
</evidence>
<dbReference type="Gene3D" id="1.10.4000.10">
    <property type="entry name" value="Flagellar transcriptional activator FlhD"/>
    <property type="match status" value="1"/>
</dbReference>
<dbReference type="InterPro" id="IPR036194">
    <property type="entry name" value="FlhD_sf"/>
</dbReference>
<keyword evidence="2 9" id="KW-1005">Bacterial flagellum biogenesis</keyword>
<dbReference type="GO" id="GO:0044780">
    <property type="term" value="P:bacterial-type flagellum assembly"/>
    <property type="evidence" value="ECO:0007669"/>
    <property type="project" value="InterPro"/>
</dbReference>
<dbReference type="GO" id="GO:0005737">
    <property type="term" value="C:cytoplasm"/>
    <property type="evidence" value="ECO:0007669"/>
    <property type="project" value="UniProtKB-SubCell"/>
</dbReference>
<keyword evidence="7 9" id="KW-0804">Transcription</keyword>
<evidence type="ECO:0000256" key="9">
    <source>
        <dbReference type="HAMAP-Rule" id="MF_00725"/>
    </source>
</evidence>
<keyword evidence="3 9" id="KW-0805">Transcription regulation</keyword>
<organism evidence="10 11">
    <name type="scientific">Ramlibacter aurantiacus</name>
    <dbReference type="NCBI Taxonomy" id="2801330"/>
    <lineage>
        <taxon>Bacteria</taxon>
        <taxon>Pseudomonadati</taxon>
        <taxon>Pseudomonadota</taxon>
        <taxon>Betaproteobacteria</taxon>
        <taxon>Burkholderiales</taxon>
        <taxon>Comamonadaceae</taxon>
        <taxon>Ramlibacter</taxon>
    </lineage>
</organism>
<evidence type="ECO:0000256" key="1">
    <source>
        <dbReference type="ARBA" id="ARBA00022490"/>
    </source>
</evidence>
<accession>A0A937D2B8</accession>
<sequence length="112" mass="12409">MSNIRLHEEIRELNLSYLVMAQSAIRTDKAVAMFQLGMSEPIADMLAELSPQQMVRIAARNQVLFSFRFDDELIWGLLTDSHQPRAGQEGNAGQLHASVLMAGGREPSLAKA</sequence>
<evidence type="ECO:0000313" key="11">
    <source>
        <dbReference type="Proteomes" id="UP000613011"/>
    </source>
</evidence>
<keyword evidence="1 9" id="KW-0963">Cytoplasm</keyword>
<evidence type="ECO:0000256" key="4">
    <source>
        <dbReference type="ARBA" id="ARBA00023125"/>
    </source>
</evidence>
<dbReference type="SUPFAM" id="SSF63592">
    <property type="entry name" value="Flagellar transcriptional activator FlhD"/>
    <property type="match status" value="1"/>
</dbReference>
<keyword evidence="5" id="KW-1015">Disulfide bond</keyword>
<name>A0A937D2B8_9BURK</name>
<dbReference type="Proteomes" id="UP000613011">
    <property type="component" value="Unassembled WGS sequence"/>
</dbReference>
<dbReference type="GO" id="GO:0045893">
    <property type="term" value="P:positive regulation of DNA-templated transcription"/>
    <property type="evidence" value="ECO:0007669"/>
    <property type="project" value="InterPro"/>
</dbReference>
<comment type="function">
    <text evidence="8 9">Functions in complex with FlhC as a master transcriptional regulator that regulates transcription of several flagellar and non-flagellar operons by binding to their promoter region. Activates expression of class 2 flagellar genes, including fliA, which is a flagellum-specific sigma factor that turns on the class 3 genes. Also regulates genes whose products function in a variety of physiological pathways.</text>
</comment>
<comment type="subcellular location">
    <subcellularLocation>
        <location evidence="9">Cytoplasm</location>
    </subcellularLocation>
</comment>
<comment type="subunit">
    <text evidence="9">Homodimer; disulfide-linked. Forms a heterohexamer composed of two FlhC and four FlhD subunits. Each FlhC binds a FlhD dimer, forming a heterotrimer, and a hexamer assembles by dimerization of two heterotrimers.</text>
</comment>
<keyword evidence="11" id="KW-1185">Reference proteome</keyword>
<keyword evidence="6 9" id="KW-0010">Activator</keyword>
<dbReference type="InterPro" id="IPR023559">
    <property type="entry name" value="Flagellar_FlhD"/>
</dbReference>
<dbReference type="Pfam" id="PF05247">
    <property type="entry name" value="FlhD"/>
    <property type="match status" value="1"/>
</dbReference>
<evidence type="ECO:0000256" key="6">
    <source>
        <dbReference type="ARBA" id="ARBA00023159"/>
    </source>
</evidence>
<keyword evidence="10" id="KW-0282">Flagellum</keyword>
<dbReference type="GO" id="GO:1902208">
    <property type="term" value="P:regulation of bacterial-type flagellum assembly"/>
    <property type="evidence" value="ECO:0007669"/>
    <property type="project" value="UniProtKB-UniRule"/>
</dbReference>
<dbReference type="RefSeq" id="WP_201684528.1">
    <property type="nucleotide sequence ID" value="NZ_JAEQNA010000005.1"/>
</dbReference>
<evidence type="ECO:0000313" key="10">
    <source>
        <dbReference type="EMBL" id="MBL0421444.1"/>
    </source>
</evidence>
<dbReference type="AlphaFoldDB" id="A0A937D2B8"/>
<keyword evidence="10" id="KW-0966">Cell projection</keyword>
<dbReference type="EMBL" id="JAEQNA010000005">
    <property type="protein sequence ID" value="MBL0421444.1"/>
    <property type="molecule type" value="Genomic_DNA"/>
</dbReference>
<reference evidence="10" key="1">
    <citation type="submission" date="2021-01" db="EMBL/GenBank/DDBJ databases">
        <title>Ramlibacter sp. strain AW1 16S ribosomal RNA gene Genome sequencing and assembly.</title>
        <authorList>
            <person name="Kang M."/>
        </authorList>
    </citation>
    <scope>NUCLEOTIDE SEQUENCE</scope>
    <source>
        <strain evidence="10">AW1</strain>
    </source>
</reference>
<protein>
    <recommendedName>
        <fullName evidence="9">Flagellar transcriptional regulator FlhD</fullName>
    </recommendedName>
</protein>
<proteinExistence type="inferred from homology"/>
<evidence type="ECO:0000256" key="8">
    <source>
        <dbReference type="ARBA" id="ARBA00025431"/>
    </source>
</evidence>
<evidence type="ECO:0000256" key="5">
    <source>
        <dbReference type="ARBA" id="ARBA00023157"/>
    </source>
</evidence>
<keyword evidence="10" id="KW-0969">Cilium</keyword>
<comment type="domain">
    <text evidence="9">The C-terminal region contains a putative helix-turn-helix (HTH) motif, suggesting that this region may bind DNA.</text>
</comment>
<gene>
    <name evidence="9 10" type="primary">flhD</name>
    <name evidence="10" type="ORF">JI739_13890</name>
</gene>
<comment type="caution">
    <text evidence="9">Lacks conserved residue(s) required for the propagation of feature annotation.</text>
</comment>
<dbReference type="NCBIfam" id="NF002783">
    <property type="entry name" value="PRK02909.1-1"/>
    <property type="match status" value="1"/>
</dbReference>
<comment type="similarity">
    <text evidence="9">Belongs to the FlhD family.</text>
</comment>
<keyword evidence="4 9" id="KW-0238">DNA-binding</keyword>